<name>A0A260ZLK4_CAERE</name>
<dbReference type="HOGENOM" id="CLU_189367_0_0_1"/>
<comment type="caution">
    <text evidence="1">The sequence shown here is derived from an EMBL/GenBank/DDBJ whole genome shotgun (WGS) entry which is preliminary data.</text>
</comment>
<gene>
    <name evidence="1" type="ORF">FL82_15227</name>
</gene>
<organism evidence="1 2">
    <name type="scientific">Caenorhabditis remanei</name>
    <name type="common">Caenorhabditis vulgaris</name>
    <dbReference type="NCBI Taxonomy" id="31234"/>
    <lineage>
        <taxon>Eukaryota</taxon>
        <taxon>Metazoa</taxon>
        <taxon>Ecdysozoa</taxon>
        <taxon>Nematoda</taxon>
        <taxon>Chromadorea</taxon>
        <taxon>Rhabditida</taxon>
        <taxon>Rhabditina</taxon>
        <taxon>Rhabditomorpha</taxon>
        <taxon>Rhabditoidea</taxon>
        <taxon>Rhabditidae</taxon>
        <taxon>Peloderinae</taxon>
        <taxon>Caenorhabditis</taxon>
    </lineage>
</organism>
<keyword evidence="2" id="KW-1185">Reference proteome</keyword>
<dbReference type="PROSITE" id="PS51257">
    <property type="entry name" value="PROKAR_LIPOPROTEIN"/>
    <property type="match status" value="1"/>
</dbReference>
<dbReference type="EMBL" id="NMWX01000102">
    <property type="protein sequence ID" value="OZF86169.1"/>
    <property type="molecule type" value="Genomic_DNA"/>
</dbReference>
<accession>A0A260ZLK4</accession>
<dbReference type="OrthoDB" id="5848803at2759"/>
<protein>
    <submittedName>
        <fullName evidence="1">Uncharacterized protein</fullName>
    </submittedName>
</protein>
<dbReference type="OMA" id="PCTVENY"/>
<proteinExistence type="predicted"/>
<evidence type="ECO:0000313" key="2">
    <source>
        <dbReference type="Proteomes" id="UP000216624"/>
    </source>
</evidence>
<feature type="non-terminal residue" evidence="1">
    <location>
        <position position="1"/>
    </location>
</feature>
<dbReference type="KEGG" id="crq:GCK72_009636"/>
<dbReference type="eggNOG" id="ENOG502R8VR">
    <property type="taxonomic scope" value="Eukaryota"/>
</dbReference>
<dbReference type="Proteomes" id="UP000216624">
    <property type="component" value="Unassembled WGS sequence"/>
</dbReference>
<sequence length="90" mass="10294">MRIAIILVVIFFSFALSCQNFDKYMNMFCKYGQEATPCTVENYAALKASCCAMKGNCAYNDFPKDRVCCFTDDCLKRCFPGKLYKNGQVY</sequence>
<evidence type="ECO:0000313" key="1">
    <source>
        <dbReference type="EMBL" id="OZF86169.1"/>
    </source>
</evidence>
<reference evidence="1" key="1">
    <citation type="submission" date="2017-08" db="EMBL/GenBank/DDBJ databases">
        <authorList>
            <person name="de Groot N.N."/>
        </authorList>
    </citation>
    <scope>NUCLEOTIDE SEQUENCE [LARGE SCALE GENOMIC DNA]</scope>
    <source>
        <strain evidence="1">PX439</strain>
    </source>
</reference>
<dbReference type="CTD" id="9814938"/>